<comment type="caution">
    <text evidence="2">The sequence shown here is derived from an EMBL/GenBank/DDBJ whole genome shotgun (WGS) entry which is preliminary data.</text>
</comment>
<name>A0A0J6X0B2_9FIRM</name>
<protein>
    <recommendedName>
        <fullName evidence="4">Polysaccharide deacetylase</fullName>
    </recommendedName>
</protein>
<dbReference type="OrthoDB" id="5437800at2"/>
<sequence>MNLGDIEFTKQKNSKKMKRTVFQVIILGIAIVLLAHLFINFRTYHPYDSNIAMSNKKNTGFIALSYFGVDRLGNTSDLIGKDRLQEHLQALQKQGYVTITQKDIENYYKNNTPLPSKALFLMFEDGRRDTAIFAQNILEKLNYKATMFTYPDKFDKKDTKFLTPQDLTNLQNSSFWEMGTNGYRLEYINVFDRYHNYIGDISSLEYSMMRPYLGRNYNHYLMDYIRDKEGFPTESHRQMVNRINYDYEHLRDTYIKQLGFVPSVYVLMHANTTQFGNNNEVSAVNEKWIRKLFTINFNREGYSLNQRNSSMYDLTRMQPKPYWPVNHLLMRIKYDVGQDISFVQGDEVRQEKWDLLKGASEIQGPILILTTLPEKNAIIKLKNSGTYQNLHVSVRLKGNELGTQQLLLRADKGMNTYISVALSDGYLVLTERRHNQKTDIFRKKMDDILGKKTLSIEEDQRNAEVQEYQTYAKYAPTAKQSAAFKAQAEKRKNEPAAGIDEGALPYEGHLNAGKLSNHLLHISLRDDNISVIVDGKEAVSNLPVSITEAGDVLLGAVWSKNDEGDDVYDAVFDNLKICMNTGMDEDKEKVLFSLELTGWEYMRYQLVMWWERILGLFLEHL</sequence>
<dbReference type="PATRIC" id="fig|1122219.3.peg.1708"/>
<feature type="transmembrane region" description="Helical" evidence="1">
    <location>
        <begin position="21"/>
        <end position="39"/>
    </location>
</feature>
<keyword evidence="1" id="KW-0812">Transmembrane</keyword>
<dbReference type="PANTHER" id="PTHR34216:SF7">
    <property type="entry name" value="POLY-BETA-1,6-N-ACETYL-D-GLUCOSAMINE N-DEACETYLASE"/>
    <property type="match status" value="1"/>
</dbReference>
<keyword evidence="3" id="KW-1185">Reference proteome</keyword>
<dbReference type="Proteomes" id="UP000036503">
    <property type="component" value="Unassembled WGS sequence"/>
</dbReference>
<evidence type="ECO:0000313" key="3">
    <source>
        <dbReference type="Proteomes" id="UP000036503"/>
    </source>
</evidence>
<dbReference type="PANTHER" id="PTHR34216">
    <property type="match status" value="1"/>
</dbReference>
<proteinExistence type="predicted"/>
<evidence type="ECO:0000256" key="1">
    <source>
        <dbReference type="SAM" id="Phobius"/>
    </source>
</evidence>
<evidence type="ECO:0000313" key="2">
    <source>
        <dbReference type="EMBL" id="KMO87582.1"/>
    </source>
</evidence>
<dbReference type="SUPFAM" id="SSF88713">
    <property type="entry name" value="Glycoside hydrolase/deacetylase"/>
    <property type="match status" value="1"/>
</dbReference>
<dbReference type="InterPro" id="IPR051398">
    <property type="entry name" value="Polysacch_Deacetylase"/>
</dbReference>
<dbReference type="AlphaFoldDB" id="A0A0J6X0B2"/>
<evidence type="ECO:0008006" key="4">
    <source>
        <dbReference type="Google" id="ProtNLM"/>
    </source>
</evidence>
<gene>
    <name evidence="2" type="ORF">AB840_02335</name>
</gene>
<dbReference type="InParanoid" id="A0A0J6X0B2"/>
<organism evidence="2 3">
    <name type="scientific">Megasphaera cerevisiae DSM 20462</name>
    <dbReference type="NCBI Taxonomy" id="1122219"/>
    <lineage>
        <taxon>Bacteria</taxon>
        <taxon>Bacillati</taxon>
        <taxon>Bacillota</taxon>
        <taxon>Negativicutes</taxon>
        <taxon>Veillonellales</taxon>
        <taxon>Veillonellaceae</taxon>
        <taxon>Megasphaera</taxon>
    </lineage>
</organism>
<dbReference type="EMBL" id="LEKT01000004">
    <property type="protein sequence ID" value="KMO87582.1"/>
    <property type="molecule type" value="Genomic_DNA"/>
</dbReference>
<keyword evidence="1" id="KW-1133">Transmembrane helix</keyword>
<reference evidence="2 3" key="1">
    <citation type="submission" date="2015-06" db="EMBL/GenBank/DDBJ databases">
        <title>Draft genome sequence of beer spoilage bacterium Megasphaera cerevisiae type strain 20462.</title>
        <authorList>
            <person name="Kutumbaka K."/>
            <person name="Pasmowitz J."/>
            <person name="Mategko J."/>
            <person name="Reyes D."/>
            <person name="Friedrich A."/>
            <person name="Han S."/>
            <person name="Martens-Habbena W."/>
            <person name="Neal-McKinney J."/>
            <person name="Janagama H.K."/>
            <person name="Nadala C."/>
            <person name="Samadpour M."/>
        </authorList>
    </citation>
    <scope>NUCLEOTIDE SEQUENCE [LARGE SCALE GENOMIC DNA]</scope>
    <source>
        <strain evidence="2 3">DSM 20462</strain>
    </source>
</reference>
<dbReference type="Gene3D" id="3.20.20.370">
    <property type="entry name" value="Glycoside hydrolase/deacetylase"/>
    <property type="match status" value="1"/>
</dbReference>
<keyword evidence="1" id="KW-0472">Membrane</keyword>
<dbReference type="GO" id="GO:0005975">
    <property type="term" value="P:carbohydrate metabolic process"/>
    <property type="evidence" value="ECO:0007669"/>
    <property type="project" value="InterPro"/>
</dbReference>
<dbReference type="InterPro" id="IPR011330">
    <property type="entry name" value="Glyco_hydro/deAcase_b/a-brl"/>
</dbReference>
<accession>A0A0J6X0B2</accession>